<keyword evidence="5 9" id="KW-0479">Metal-binding</keyword>
<evidence type="ECO:0000256" key="4">
    <source>
        <dbReference type="ARBA" id="ARBA00022705"/>
    </source>
</evidence>
<dbReference type="PIRSF" id="PIRSF009449">
    <property type="entry name" value="DNA_primase_large_subunit"/>
    <property type="match status" value="1"/>
</dbReference>
<dbReference type="InterPro" id="IPR058560">
    <property type="entry name" value="DNA_primase_C"/>
</dbReference>
<evidence type="ECO:0000256" key="7">
    <source>
        <dbReference type="ARBA" id="ARBA00023014"/>
    </source>
</evidence>
<protein>
    <recommendedName>
        <fullName evidence="9">DNA primase large subunit</fullName>
    </recommendedName>
</protein>
<dbReference type="GO" id="GO:0006269">
    <property type="term" value="P:DNA replication, synthesis of primer"/>
    <property type="evidence" value="ECO:0007669"/>
    <property type="project" value="UniProtKB-KW"/>
</dbReference>
<feature type="binding site" evidence="10">
    <location>
        <position position="430"/>
    </location>
    <ligand>
        <name>[4Fe-4S] cluster</name>
        <dbReference type="ChEBI" id="CHEBI:49883"/>
    </ligand>
</feature>
<comment type="function">
    <text evidence="9">DNA primase is the polymerase that synthesizes small RNA primers for the Okazaki fragments made during discontinuous DNA replication.</text>
</comment>
<feature type="region of interest" description="Disordered" evidence="11">
    <location>
        <begin position="454"/>
        <end position="490"/>
    </location>
</feature>
<dbReference type="Gene3D" id="1.20.930.80">
    <property type="match status" value="1"/>
</dbReference>
<dbReference type="GO" id="GO:0051539">
    <property type="term" value="F:4 iron, 4 sulfur cluster binding"/>
    <property type="evidence" value="ECO:0007669"/>
    <property type="project" value="UniProtKB-UniRule"/>
</dbReference>
<comment type="similarity">
    <text evidence="1 9">Belongs to the eukaryotic-type primase large subunit family.</text>
</comment>
<feature type="compositionally biased region" description="Basic and acidic residues" evidence="11">
    <location>
        <begin position="454"/>
        <end position="465"/>
    </location>
</feature>
<gene>
    <name evidence="13" type="ORF">PSAL00342_LOCUS2676</name>
</gene>
<evidence type="ECO:0000256" key="5">
    <source>
        <dbReference type="ARBA" id="ARBA00022723"/>
    </source>
</evidence>
<dbReference type="GO" id="GO:0006270">
    <property type="term" value="P:DNA replication initiation"/>
    <property type="evidence" value="ECO:0007669"/>
    <property type="project" value="TreeGrafter"/>
</dbReference>
<feature type="binding site" evidence="10">
    <location>
        <position position="295"/>
    </location>
    <ligand>
        <name>[4Fe-4S] cluster</name>
        <dbReference type="ChEBI" id="CHEBI:49883"/>
    </ligand>
</feature>
<dbReference type="InterPro" id="IPR016558">
    <property type="entry name" value="DNA_primase_lsu_euk"/>
</dbReference>
<keyword evidence="2 9" id="KW-0004">4Fe-4S</keyword>
<evidence type="ECO:0000313" key="13">
    <source>
        <dbReference type="EMBL" id="CAE0608857.1"/>
    </source>
</evidence>
<proteinExistence type="inferred from homology"/>
<keyword evidence="7 9" id="KW-0411">Iron-sulfur</keyword>
<evidence type="ECO:0000256" key="8">
    <source>
        <dbReference type="ARBA" id="ARBA00023125"/>
    </source>
</evidence>
<organism evidence="13">
    <name type="scientific">Picocystis salinarum</name>
    <dbReference type="NCBI Taxonomy" id="88271"/>
    <lineage>
        <taxon>Eukaryota</taxon>
        <taxon>Viridiplantae</taxon>
        <taxon>Chlorophyta</taxon>
        <taxon>Picocystophyceae</taxon>
        <taxon>Picocystales</taxon>
        <taxon>Picocystaceae</taxon>
        <taxon>Picocystis</taxon>
    </lineage>
</organism>
<evidence type="ECO:0000256" key="1">
    <source>
        <dbReference type="ARBA" id="ARBA00010564"/>
    </source>
</evidence>
<sequence>MAFQVEGAYQGRGITKSDSGGETSKFLPSLYFDPPFEDIALEEFEELAIDRLRVLKGIEAAKLSGKRENELTDAVFTLLKQHMQEDTAEATRRKDAISHFVLRLAYCQTDELRRWFIQHECDLFRQKFRIISEDEKVSLLEKCHLPCTKLKQDRFKALEENLLAVYHSQQSERITKEELWMESKFFQVPFETVPELVAMRKVYVENGMVFLKASQLTALLVGHFRAQLSKCLILTARKWDEFAAEEQQRLAPLVDSLNKRYLGPDYDNGVQRGGLDAQVTVQDLPSLATESFPLCMSHLYHRLKANHHLKHGGRMQLGLFLKGIGLNLQDALAFWKAEFAPKYDAEQFEKKFAYNIRHNYGKEGNRRDYTPYSCMKIITSTPGNDDYHGCPYRHKSENDLRSMLQVLSLDSQKIGSILDKVKNKHFQLACQETFEGVHGCACMTGINHPNQYFDESRRVRSEQKQEGSPSTPVQKGDASRPTQKTHTTPA</sequence>
<dbReference type="EMBL" id="HBIS01002988">
    <property type="protein sequence ID" value="CAE0608857.1"/>
    <property type="molecule type" value="Transcribed_RNA"/>
</dbReference>
<feature type="domain" description="DNA primase large subunit C-terminal" evidence="12">
    <location>
        <begin position="287"/>
        <end position="453"/>
    </location>
</feature>
<feature type="binding site" evidence="10">
    <location>
        <position position="390"/>
    </location>
    <ligand>
        <name>[4Fe-4S] cluster</name>
        <dbReference type="ChEBI" id="CHEBI:49883"/>
    </ligand>
</feature>
<evidence type="ECO:0000256" key="3">
    <source>
        <dbReference type="ARBA" id="ARBA00022515"/>
    </source>
</evidence>
<reference evidence="13" key="1">
    <citation type="submission" date="2021-01" db="EMBL/GenBank/DDBJ databases">
        <authorList>
            <person name="Corre E."/>
            <person name="Pelletier E."/>
            <person name="Niang G."/>
            <person name="Scheremetjew M."/>
            <person name="Finn R."/>
            <person name="Kale V."/>
            <person name="Holt S."/>
            <person name="Cochrane G."/>
            <person name="Meng A."/>
            <person name="Brown T."/>
            <person name="Cohen L."/>
        </authorList>
    </citation>
    <scope>NUCLEOTIDE SEQUENCE</scope>
    <source>
        <strain evidence="13">CCMP1897</strain>
    </source>
</reference>
<comment type="cofactor">
    <cofactor evidence="9">
        <name>[4Fe-4S] cluster</name>
        <dbReference type="ChEBI" id="CHEBI:49883"/>
    </cofactor>
    <text evidence="9">Binds 1 [4Fe-4S] cluster.</text>
</comment>
<dbReference type="PANTHER" id="PTHR10537:SF3">
    <property type="entry name" value="DNA PRIMASE LARGE SUBUNIT"/>
    <property type="match status" value="1"/>
</dbReference>
<accession>A0A7S3UDP7</accession>
<evidence type="ECO:0000256" key="11">
    <source>
        <dbReference type="SAM" id="MobiDB-lite"/>
    </source>
</evidence>
<dbReference type="GO" id="GO:0005658">
    <property type="term" value="C:alpha DNA polymerase:primase complex"/>
    <property type="evidence" value="ECO:0007669"/>
    <property type="project" value="TreeGrafter"/>
</dbReference>
<dbReference type="PANTHER" id="PTHR10537">
    <property type="entry name" value="DNA PRIMASE LARGE SUBUNIT"/>
    <property type="match status" value="1"/>
</dbReference>
<evidence type="ECO:0000256" key="6">
    <source>
        <dbReference type="ARBA" id="ARBA00023004"/>
    </source>
</evidence>
<evidence type="ECO:0000256" key="2">
    <source>
        <dbReference type="ARBA" id="ARBA00022485"/>
    </source>
</evidence>
<keyword evidence="8 9" id="KW-0238">DNA-binding</keyword>
<keyword evidence="3 9" id="KW-0639">Primosome</keyword>
<feature type="compositionally biased region" description="Polar residues" evidence="11">
    <location>
        <begin position="480"/>
        <end position="490"/>
    </location>
</feature>
<dbReference type="GO" id="GO:0003677">
    <property type="term" value="F:DNA binding"/>
    <property type="evidence" value="ECO:0007669"/>
    <property type="project" value="UniProtKB-UniRule"/>
</dbReference>
<keyword evidence="6 9" id="KW-0408">Iron</keyword>
<dbReference type="AlphaFoldDB" id="A0A7S3UDP7"/>
<dbReference type="CDD" id="cd07322">
    <property type="entry name" value="PriL_PriS_Eukaryotic"/>
    <property type="match status" value="1"/>
</dbReference>
<evidence type="ECO:0000259" key="12">
    <source>
        <dbReference type="Pfam" id="PF04104"/>
    </source>
</evidence>
<dbReference type="Pfam" id="PF04104">
    <property type="entry name" value="DNA_primase_lrg"/>
    <property type="match status" value="1"/>
</dbReference>
<name>A0A7S3UDP7_9CHLO</name>
<dbReference type="GO" id="GO:0046872">
    <property type="term" value="F:metal ion binding"/>
    <property type="evidence" value="ECO:0007669"/>
    <property type="project" value="UniProtKB-UniRule"/>
</dbReference>
<dbReference type="Pfam" id="PF26466">
    <property type="entry name" value="DNA_primase_lrg_N"/>
    <property type="match status" value="1"/>
</dbReference>
<evidence type="ECO:0000256" key="9">
    <source>
        <dbReference type="PIRNR" id="PIRNR009449"/>
    </source>
</evidence>
<keyword evidence="4 9" id="KW-0235">DNA replication</keyword>
<dbReference type="InterPro" id="IPR007238">
    <property type="entry name" value="DNA_primase_lsu_euk/arc"/>
</dbReference>
<feature type="binding site" evidence="10">
    <location>
        <position position="374"/>
    </location>
    <ligand>
        <name>[4Fe-4S] cluster</name>
        <dbReference type="ChEBI" id="CHEBI:49883"/>
    </ligand>
</feature>
<evidence type="ECO:0000256" key="10">
    <source>
        <dbReference type="PIRSR" id="PIRSR009449-1"/>
    </source>
</evidence>